<dbReference type="InterPro" id="IPR045116">
    <property type="entry name" value="Clp1/Grc3"/>
</dbReference>
<feature type="region of interest" description="Disordered" evidence="9">
    <location>
        <begin position="469"/>
        <end position="492"/>
    </location>
</feature>
<reference evidence="11 12" key="1">
    <citation type="journal article" date="2011" name="Nat. Biotechnol.">
        <title>Comparative genomic analysis of the thermophilic biomass-degrading fungi Myceliophthora thermophila and Thielavia terrestris.</title>
        <authorList>
            <person name="Berka R.M."/>
            <person name="Grigoriev I.V."/>
            <person name="Otillar R."/>
            <person name="Salamov A."/>
            <person name="Grimwood J."/>
            <person name="Reid I."/>
            <person name="Ishmael N."/>
            <person name="John T."/>
            <person name="Darmond C."/>
            <person name="Moisan M.-C."/>
            <person name="Henrissat B."/>
            <person name="Coutinho P.M."/>
            <person name="Lombard V."/>
            <person name="Natvig D.O."/>
            <person name="Lindquist E."/>
            <person name="Schmutz J."/>
            <person name="Lucas S."/>
            <person name="Harris P."/>
            <person name="Powlowski J."/>
            <person name="Bellemare A."/>
            <person name="Taylor D."/>
            <person name="Butler G."/>
            <person name="de Vries R.P."/>
            <person name="Allijn I.E."/>
            <person name="van den Brink J."/>
            <person name="Ushinsky S."/>
            <person name="Storms R."/>
            <person name="Powell A.J."/>
            <person name="Paulsen I.T."/>
            <person name="Elbourne L.D.H."/>
            <person name="Baker S.E."/>
            <person name="Magnuson J."/>
            <person name="LaBoissiere S."/>
            <person name="Clutterbuck A.J."/>
            <person name="Martinez D."/>
            <person name="Wogulis M."/>
            <person name="de Leon A.L."/>
            <person name="Rey M.W."/>
            <person name="Tsang A."/>
        </authorList>
    </citation>
    <scope>NUCLEOTIDE SEQUENCE [LARGE SCALE GENOMIC DNA]</scope>
    <source>
        <strain evidence="12">ATCC 38088 / NRRL 8126</strain>
    </source>
</reference>
<dbReference type="KEGG" id="ttt:THITE_2150920"/>
<dbReference type="EMBL" id="CP003011">
    <property type="protein sequence ID" value="AEO68022.1"/>
    <property type="molecule type" value="Genomic_DNA"/>
</dbReference>
<feature type="domain" description="Clp1 P-loop" evidence="10">
    <location>
        <begin position="292"/>
        <end position="441"/>
    </location>
</feature>
<dbReference type="Pfam" id="PF16575">
    <property type="entry name" value="CLP1_P"/>
    <property type="match status" value="1"/>
</dbReference>
<dbReference type="RefSeq" id="XP_003654358.1">
    <property type="nucleotide sequence ID" value="XM_003654310.1"/>
</dbReference>
<dbReference type="AlphaFoldDB" id="G2R7W3"/>
<dbReference type="GO" id="GO:0005524">
    <property type="term" value="F:ATP binding"/>
    <property type="evidence" value="ECO:0007669"/>
    <property type="project" value="UniProtKB-KW"/>
</dbReference>
<evidence type="ECO:0000256" key="8">
    <source>
        <dbReference type="ARBA" id="ARBA00022840"/>
    </source>
</evidence>
<feature type="region of interest" description="Disordered" evidence="9">
    <location>
        <begin position="40"/>
        <end position="136"/>
    </location>
</feature>
<name>G2R7W3_THETT</name>
<feature type="compositionally biased region" description="Basic and acidic residues" evidence="9">
    <location>
        <begin position="64"/>
        <end position="74"/>
    </location>
</feature>
<dbReference type="PANTHER" id="PTHR12755">
    <property type="entry name" value="CLEAVAGE/POLYADENYLATION FACTOR IA SUBUNIT CLP1P"/>
    <property type="match status" value="1"/>
</dbReference>
<dbReference type="GO" id="GO:0005634">
    <property type="term" value="C:nucleus"/>
    <property type="evidence" value="ECO:0007669"/>
    <property type="project" value="TreeGrafter"/>
</dbReference>
<keyword evidence="8" id="KW-0067">ATP-binding</keyword>
<comment type="function">
    <text evidence="1">Polynucleotide 5'-kinase involved in rRNA processing.</text>
</comment>
<dbReference type="InterPro" id="IPR027417">
    <property type="entry name" value="P-loop_NTPase"/>
</dbReference>
<accession>G2R7W3</accession>
<dbReference type="eggNOG" id="KOG2750">
    <property type="taxonomic scope" value="Eukaryota"/>
</dbReference>
<keyword evidence="7" id="KW-0418">Kinase</keyword>
<evidence type="ECO:0000313" key="11">
    <source>
        <dbReference type="EMBL" id="AEO68022.1"/>
    </source>
</evidence>
<evidence type="ECO:0000313" key="12">
    <source>
        <dbReference type="Proteomes" id="UP000008181"/>
    </source>
</evidence>
<dbReference type="GeneID" id="11516240"/>
<keyword evidence="5" id="KW-0808">Transferase</keyword>
<gene>
    <name evidence="11" type="ORF">THITE_2150920</name>
</gene>
<feature type="compositionally biased region" description="Polar residues" evidence="9">
    <location>
        <begin position="469"/>
        <end position="484"/>
    </location>
</feature>
<comment type="similarity">
    <text evidence="2">Belongs to the Clp1 family. NOL9/GRC3 subfamily.</text>
</comment>
<protein>
    <recommendedName>
        <fullName evidence="4">Polynucleotide 5'-hydroxyl-kinase GRC3</fullName>
    </recommendedName>
    <alternativeName>
        <fullName evidence="3">Polynucleotide 5'-hydroxyl-kinase grc3</fullName>
    </alternativeName>
</protein>
<dbReference type="PANTHER" id="PTHR12755:SF3">
    <property type="entry name" value="POLYNUCLEOTIDE 5'-HYDROXYL-KINASE NOL9"/>
    <property type="match status" value="1"/>
</dbReference>
<evidence type="ECO:0000256" key="2">
    <source>
        <dbReference type="ARBA" id="ARBA00011003"/>
    </source>
</evidence>
<proteinExistence type="inferred from homology"/>
<dbReference type="OrthoDB" id="4054781at2759"/>
<evidence type="ECO:0000256" key="5">
    <source>
        <dbReference type="ARBA" id="ARBA00022679"/>
    </source>
</evidence>
<organism evidence="11 12">
    <name type="scientific">Thermothielavioides terrestris (strain ATCC 38088 / NRRL 8126)</name>
    <name type="common">Thielavia terrestris</name>
    <dbReference type="NCBI Taxonomy" id="578455"/>
    <lineage>
        <taxon>Eukaryota</taxon>
        <taxon>Fungi</taxon>
        <taxon>Dikarya</taxon>
        <taxon>Ascomycota</taxon>
        <taxon>Pezizomycotina</taxon>
        <taxon>Sordariomycetes</taxon>
        <taxon>Sordariomycetidae</taxon>
        <taxon>Sordariales</taxon>
        <taxon>Chaetomiaceae</taxon>
        <taxon>Thermothielavioides</taxon>
        <taxon>Thermothielavioides terrestris</taxon>
    </lineage>
</organism>
<dbReference type="GO" id="GO:0000448">
    <property type="term" value="P:cleavage in ITS2 between 5.8S rRNA and LSU-rRNA of tricistronic rRNA transcript (SSU-rRNA, 5.8S rRNA, LSU-rRNA)"/>
    <property type="evidence" value="ECO:0007669"/>
    <property type="project" value="TreeGrafter"/>
</dbReference>
<evidence type="ECO:0000256" key="1">
    <source>
        <dbReference type="ARBA" id="ARBA00003798"/>
    </source>
</evidence>
<keyword evidence="12" id="KW-1185">Reference proteome</keyword>
<evidence type="ECO:0000256" key="9">
    <source>
        <dbReference type="SAM" id="MobiDB-lite"/>
    </source>
</evidence>
<feature type="compositionally biased region" description="Low complexity" evidence="9">
    <location>
        <begin position="81"/>
        <end position="90"/>
    </location>
</feature>
<evidence type="ECO:0000256" key="7">
    <source>
        <dbReference type="ARBA" id="ARBA00022777"/>
    </source>
</evidence>
<evidence type="ECO:0000259" key="10">
    <source>
        <dbReference type="Pfam" id="PF16575"/>
    </source>
</evidence>
<evidence type="ECO:0000256" key="4">
    <source>
        <dbReference type="ARBA" id="ARBA00019824"/>
    </source>
</evidence>
<keyword evidence="6" id="KW-0547">Nucleotide-binding</keyword>
<dbReference type="InterPro" id="IPR032319">
    <property type="entry name" value="CLP1_P"/>
</dbReference>
<dbReference type="Gene3D" id="3.40.50.300">
    <property type="entry name" value="P-loop containing nucleotide triphosphate hydrolases"/>
    <property type="match status" value="1"/>
</dbReference>
<dbReference type="STRING" id="578455.G2R7W3"/>
<evidence type="ECO:0000256" key="3">
    <source>
        <dbReference type="ARBA" id="ARBA00018706"/>
    </source>
</evidence>
<dbReference type="Proteomes" id="UP000008181">
    <property type="component" value="Chromosome 3"/>
</dbReference>
<dbReference type="HOGENOM" id="CLU_554528_0_0_1"/>
<sequence>MAAPKKRKLDGSGSGSGSGSSTPTMMSAFAARQQLWGVAATRNSTAVEKATAEPAPENVTQPGRSDRSSKRQATEEPVLGSTTAPTTTSADSKPRQTAIESGQPRAGSTTPRVESAEAPVRQHSSFRPSKKNLQRRAGGRIVLTCPEAERLVLLGSYGVKVQEGEATIAGAILTPSDEVQWVHAPLCHAVPVLRAADDTVLEVLPHPAAKGLRQLAKLNPCFARLWNETASQESARSKPSKSLGTFQIIYTSDDVPKRAALQELVSPAEWNKKLSGLAAGKPRGAPAIFLCGPKSSGKSTFGRLLANRLITDRRGSKNELWSSVMVLDLDPGQPEYSPPGVVSLSKIAVPNLSPSFCHPILPPHDGQLRAHAIASVNPGLDPAHFIECALDLYAHYQRSRDAKYPLIINTPGWIQGTGLDILSDLITAIRPTEVIYMSQDGPDDTVSTLQSACNAAAAAAAPIPFTTLPSQPSDILSRRSNNPQPLAGTPHP</sequence>
<evidence type="ECO:0000256" key="6">
    <source>
        <dbReference type="ARBA" id="ARBA00022741"/>
    </source>
</evidence>
<dbReference type="GO" id="GO:0051731">
    <property type="term" value="F:polynucleotide 5'-hydroxyl-kinase activity"/>
    <property type="evidence" value="ECO:0007669"/>
    <property type="project" value="InterPro"/>
</dbReference>
<feature type="region of interest" description="Disordered" evidence="9">
    <location>
        <begin position="1"/>
        <end position="28"/>
    </location>
</feature>